<reference evidence="1 2" key="1">
    <citation type="submission" date="2018-07" db="EMBL/GenBank/DDBJ databases">
        <title>Genome guided investigation of antibiotics producing actinomycetales strain isolated from a Macau mangrove ecosystem.</title>
        <authorList>
            <person name="Hu D."/>
        </authorList>
    </citation>
    <scope>NUCLEOTIDE SEQUENCE [LARGE SCALE GENOMIC DNA]</scope>
    <source>
        <strain evidence="1 2">2297</strain>
    </source>
</reference>
<dbReference type="AlphaFoldDB" id="A0A369UWE0"/>
<name>A0A369UWE0_9ACTN</name>
<dbReference type="EMBL" id="QQBH01000030">
    <property type="protein sequence ID" value="RDD85084.1"/>
    <property type="molecule type" value="Genomic_DNA"/>
</dbReference>
<sequence>MSETGQSWRLAFQAHPAEAHRVRAWAGTRVPHPDAAQVANELFLSVLGSGSPTIEMTLSTAGPRTQVVAAGSMELSVLHSHGPGSLIVNALSSQSGLNTDGQGVWALLTEKDKT</sequence>
<evidence type="ECO:0008006" key="3">
    <source>
        <dbReference type="Google" id="ProtNLM"/>
    </source>
</evidence>
<dbReference type="Proteomes" id="UP000253742">
    <property type="component" value="Unassembled WGS sequence"/>
</dbReference>
<dbReference type="OrthoDB" id="4209099at2"/>
<protein>
    <recommendedName>
        <fullName evidence="3">ATP-binding protein</fullName>
    </recommendedName>
</protein>
<gene>
    <name evidence="1" type="ORF">DVZ84_31590</name>
</gene>
<proteinExistence type="predicted"/>
<evidence type="ECO:0000313" key="2">
    <source>
        <dbReference type="Proteomes" id="UP000253742"/>
    </source>
</evidence>
<comment type="caution">
    <text evidence="1">The sequence shown here is derived from an EMBL/GenBank/DDBJ whole genome shotgun (WGS) entry which is preliminary data.</text>
</comment>
<dbReference type="RefSeq" id="WP_114532217.1">
    <property type="nucleotide sequence ID" value="NZ_QQBH01000030.1"/>
</dbReference>
<evidence type="ECO:0000313" key="1">
    <source>
        <dbReference type="EMBL" id="RDD85084.1"/>
    </source>
</evidence>
<organism evidence="1 2">
    <name type="scientific">Streptomyces parvulus</name>
    <dbReference type="NCBI Taxonomy" id="146923"/>
    <lineage>
        <taxon>Bacteria</taxon>
        <taxon>Bacillati</taxon>
        <taxon>Actinomycetota</taxon>
        <taxon>Actinomycetes</taxon>
        <taxon>Kitasatosporales</taxon>
        <taxon>Streptomycetaceae</taxon>
        <taxon>Streptomyces</taxon>
    </lineage>
</organism>
<accession>A0A369UWE0</accession>